<protein>
    <submittedName>
        <fullName evidence="1">Uncharacterized protein</fullName>
    </submittedName>
</protein>
<keyword evidence="2" id="KW-1185">Reference proteome</keyword>
<reference evidence="1 2" key="2">
    <citation type="journal article" date="2022" name="Mol. Ecol. Resour.">
        <title>The genomes of chicory, endive, great burdock and yacon provide insights into Asteraceae paleo-polyploidization history and plant inulin production.</title>
        <authorList>
            <person name="Fan W."/>
            <person name="Wang S."/>
            <person name="Wang H."/>
            <person name="Wang A."/>
            <person name="Jiang F."/>
            <person name="Liu H."/>
            <person name="Zhao H."/>
            <person name="Xu D."/>
            <person name="Zhang Y."/>
        </authorList>
    </citation>
    <scope>NUCLEOTIDE SEQUENCE [LARGE SCALE GENOMIC DNA]</scope>
    <source>
        <strain evidence="2">cv. Niubang</strain>
    </source>
</reference>
<sequence length="79" mass="9227">MMPINGKCEMPEQKLERGVITISSQRSGYNCNNLAEEKKEQPQFQPQPPTQTQGKGRDFKRIEDDAKVTWSFKRLRKED</sequence>
<comment type="caution">
    <text evidence="1">The sequence shown here is derived from an EMBL/GenBank/DDBJ whole genome shotgun (WGS) entry which is preliminary data.</text>
</comment>
<accession>A0ACB8XL01</accession>
<reference evidence="2" key="1">
    <citation type="journal article" date="2022" name="Mol. Ecol. Resour.">
        <title>The genomes of chicory, endive, great burdock and yacon provide insights into Asteraceae palaeo-polyploidization history and plant inulin production.</title>
        <authorList>
            <person name="Fan W."/>
            <person name="Wang S."/>
            <person name="Wang H."/>
            <person name="Wang A."/>
            <person name="Jiang F."/>
            <person name="Liu H."/>
            <person name="Zhao H."/>
            <person name="Xu D."/>
            <person name="Zhang Y."/>
        </authorList>
    </citation>
    <scope>NUCLEOTIDE SEQUENCE [LARGE SCALE GENOMIC DNA]</scope>
    <source>
        <strain evidence="2">cv. Niubang</strain>
    </source>
</reference>
<dbReference type="EMBL" id="CM042062">
    <property type="protein sequence ID" value="KAI3668909.1"/>
    <property type="molecule type" value="Genomic_DNA"/>
</dbReference>
<organism evidence="1 2">
    <name type="scientific">Arctium lappa</name>
    <name type="common">Greater burdock</name>
    <name type="synonym">Lappa major</name>
    <dbReference type="NCBI Taxonomy" id="4217"/>
    <lineage>
        <taxon>Eukaryota</taxon>
        <taxon>Viridiplantae</taxon>
        <taxon>Streptophyta</taxon>
        <taxon>Embryophyta</taxon>
        <taxon>Tracheophyta</taxon>
        <taxon>Spermatophyta</taxon>
        <taxon>Magnoliopsida</taxon>
        <taxon>eudicotyledons</taxon>
        <taxon>Gunneridae</taxon>
        <taxon>Pentapetalae</taxon>
        <taxon>asterids</taxon>
        <taxon>campanulids</taxon>
        <taxon>Asterales</taxon>
        <taxon>Asteraceae</taxon>
        <taxon>Carduoideae</taxon>
        <taxon>Cardueae</taxon>
        <taxon>Arctiinae</taxon>
        <taxon>Arctium</taxon>
    </lineage>
</organism>
<proteinExistence type="predicted"/>
<dbReference type="Proteomes" id="UP001055879">
    <property type="component" value="Linkage Group LG16"/>
</dbReference>
<evidence type="ECO:0000313" key="1">
    <source>
        <dbReference type="EMBL" id="KAI3668909.1"/>
    </source>
</evidence>
<evidence type="ECO:0000313" key="2">
    <source>
        <dbReference type="Proteomes" id="UP001055879"/>
    </source>
</evidence>
<name>A0ACB8XL01_ARCLA</name>
<gene>
    <name evidence="1" type="ORF">L6452_40126</name>
</gene>